<evidence type="ECO:0000313" key="2">
    <source>
        <dbReference type="EMBL" id="EXG83245.1"/>
    </source>
</evidence>
<accession>A0A010YSX2</accession>
<dbReference type="GO" id="GO:0016747">
    <property type="term" value="F:acyltransferase activity, transferring groups other than amino-acyl groups"/>
    <property type="evidence" value="ECO:0007669"/>
    <property type="project" value="InterPro"/>
</dbReference>
<name>A0A010YSX2_9BACL</name>
<dbReference type="Proteomes" id="UP000053380">
    <property type="component" value="Unassembled WGS sequence"/>
</dbReference>
<protein>
    <submittedName>
        <fullName evidence="2">Acetyltransferase, ribosomal protein N-acetylase</fullName>
    </submittedName>
</protein>
<dbReference type="PANTHER" id="PTHR43415">
    <property type="entry name" value="SPERMIDINE N(1)-ACETYLTRANSFERASE"/>
    <property type="match status" value="1"/>
</dbReference>
<sequence>MPRLIGERIMLREYRRDDLKSIRSWVNDPAVTDTLSDVFMYPHTEQSSETFLNKMLQGGDGLKSFVIAEKENEAYIGQIDLINIDWRSRCSSIAIVIGDSRQHGRGYGSEAIGLIQRFVFEELNLNRLQLQVYDYNLAGYHCYLKSGFKEEGRLRQRHFHKGHYRDIVEMGILKSEYEERSIQP</sequence>
<dbReference type="PROSITE" id="PS51186">
    <property type="entry name" value="GNAT"/>
    <property type="match status" value="1"/>
</dbReference>
<dbReference type="AlphaFoldDB" id="A0A010YSX2"/>
<organism evidence="2 3">
    <name type="scientific">Saccharibacillus sacchari DSM 19268</name>
    <dbReference type="NCBI Taxonomy" id="915437"/>
    <lineage>
        <taxon>Bacteria</taxon>
        <taxon>Bacillati</taxon>
        <taxon>Bacillota</taxon>
        <taxon>Bacilli</taxon>
        <taxon>Bacillales</taxon>
        <taxon>Paenibacillaceae</taxon>
        <taxon>Saccharibacillus</taxon>
    </lineage>
</organism>
<proteinExistence type="predicted"/>
<dbReference type="EMBL" id="JFBU01000001">
    <property type="protein sequence ID" value="EXG83245.1"/>
    <property type="molecule type" value="Genomic_DNA"/>
</dbReference>
<dbReference type="InterPro" id="IPR016181">
    <property type="entry name" value="Acyl_CoA_acyltransferase"/>
</dbReference>
<reference evidence="2 3" key="1">
    <citation type="submission" date="2013-07" db="EMBL/GenBank/DDBJ databases">
        <authorList>
            <consortium name="DOE Joint Genome Institute"/>
            <person name="Anderson I."/>
            <person name="Huntemann M."/>
            <person name="Han J."/>
            <person name="Chen A."/>
            <person name="Kyrpides N."/>
            <person name="Mavromatis K."/>
            <person name="Markowitz V."/>
            <person name="Palaniappan K."/>
            <person name="Ivanova N."/>
            <person name="Schaumberg A."/>
            <person name="Pati A."/>
            <person name="Liolios K."/>
            <person name="Nordberg H.P."/>
            <person name="Cantor M.N."/>
            <person name="Hua S.X."/>
            <person name="Woyke T."/>
        </authorList>
    </citation>
    <scope>NUCLEOTIDE SEQUENCE [LARGE SCALE GENOMIC DNA]</scope>
    <source>
        <strain evidence="2 3">DSM 19268</strain>
    </source>
</reference>
<dbReference type="GO" id="GO:0005840">
    <property type="term" value="C:ribosome"/>
    <property type="evidence" value="ECO:0007669"/>
    <property type="project" value="UniProtKB-KW"/>
</dbReference>
<dbReference type="RefSeq" id="WP_037282579.1">
    <property type="nucleotide sequence ID" value="NZ_KK073875.1"/>
</dbReference>
<dbReference type="SUPFAM" id="SSF55729">
    <property type="entry name" value="Acyl-CoA N-acyltransferases (Nat)"/>
    <property type="match status" value="1"/>
</dbReference>
<gene>
    <name evidence="2" type="ORF">SacsacDRAFT_0210</name>
</gene>
<keyword evidence="2" id="KW-0808">Transferase</keyword>
<keyword evidence="2" id="KW-0689">Ribosomal protein</keyword>
<keyword evidence="3" id="KW-1185">Reference proteome</keyword>
<dbReference type="InterPro" id="IPR000182">
    <property type="entry name" value="GNAT_dom"/>
</dbReference>
<dbReference type="OrthoDB" id="9795206at2"/>
<keyword evidence="2" id="KW-0687">Ribonucleoprotein</keyword>
<dbReference type="Gene3D" id="3.40.630.30">
    <property type="match status" value="1"/>
</dbReference>
<dbReference type="HOGENOM" id="CLU_013985_3_2_9"/>
<dbReference type="PANTHER" id="PTHR43415:SF3">
    <property type="entry name" value="GNAT-FAMILY ACETYLTRANSFERASE"/>
    <property type="match status" value="1"/>
</dbReference>
<feature type="domain" description="N-acetyltransferase" evidence="1">
    <location>
        <begin position="9"/>
        <end position="171"/>
    </location>
</feature>
<evidence type="ECO:0000313" key="3">
    <source>
        <dbReference type="Proteomes" id="UP000053380"/>
    </source>
</evidence>
<dbReference type="Pfam" id="PF13302">
    <property type="entry name" value="Acetyltransf_3"/>
    <property type="match status" value="1"/>
</dbReference>
<evidence type="ECO:0000259" key="1">
    <source>
        <dbReference type="PROSITE" id="PS51186"/>
    </source>
</evidence>
<comment type="caution">
    <text evidence="2">The sequence shown here is derived from an EMBL/GenBank/DDBJ whole genome shotgun (WGS) entry which is preliminary data.</text>
</comment>